<organism evidence="1 2">
    <name type="scientific">Eumeta variegata</name>
    <name type="common">Bagworm moth</name>
    <name type="synonym">Eumeta japonica</name>
    <dbReference type="NCBI Taxonomy" id="151549"/>
    <lineage>
        <taxon>Eukaryota</taxon>
        <taxon>Metazoa</taxon>
        <taxon>Ecdysozoa</taxon>
        <taxon>Arthropoda</taxon>
        <taxon>Hexapoda</taxon>
        <taxon>Insecta</taxon>
        <taxon>Pterygota</taxon>
        <taxon>Neoptera</taxon>
        <taxon>Endopterygota</taxon>
        <taxon>Lepidoptera</taxon>
        <taxon>Glossata</taxon>
        <taxon>Ditrysia</taxon>
        <taxon>Tineoidea</taxon>
        <taxon>Psychidae</taxon>
        <taxon>Oiketicinae</taxon>
        <taxon>Eumeta</taxon>
    </lineage>
</organism>
<dbReference type="Proteomes" id="UP000299102">
    <property type="component" value="Unassembled WGS sequence"/>
</dbReference>
<evidence type="ECO:0000313" key="1">
    <source>
        <dbReference type="EMBL" id="GBP96210.1"/>
    </source>
</evidence>
<keyword evidence="2" id="KW-1185">Reference proteome</keyword>
<sequence length="98" mass="10913">MFVVVAVSANGMEYCNRTELPSNGYYNVSNNLQNFNRKQLLASGRHTVVKSIGYGPEGIGVLPGLSGFTDSLQKTETKTLNPNSYDEFEILMKRKYEA</sequence>
<accession>A0A4C2A7T4</accession>
<gene>
    <name evidence="1" type="ORF">EVAR_70467_1</name>
</gene>
<dbReference type="EMBL" id="BGZK01002753">
    <property type="protein sequence ID" value="GBP96210.1"/>
    <property type="molecule type" value="Genomic_DNA"/>
</dbReference>
<evidence type="ECO:0000313" key="2">
    <source>
        <dbReference type="Proteomes" id="UP000299102"/>
    </source>
</evidence>
<protein>
    <submittedName>
        <fullName evidence="1">Uncharacterized protein</fullName>
    </submittedName>
</protein>
<dbReference type="AlphaFoldDB" id="A0A4C2A7T4"/>
<reference evidence="1 2" key="1">
    <citation type="journal article" date="2019" name="Commun. Biol.">
        <title>The bagworm genome reveals a unique fibroin gene that provides high tensile strength.</title>
        <authorList>
            <person name="Kono N."/>
            <person name="Nakamura H."/>
            <person name="Ohtoshi R."/>
            <person name="Tomita M."/>
            <person name="Numata K."/>
            <person name="Arakawa K."/>
        </authorList>
    </citation>
    <scope>NUCLEOTIDE SEQUENCE [LARGE SCALE GENOMIC DNA]</scope>
</reference>
<name>A0A4C2A7T4_EUMVA</name>
<comment type="caution">
    <text evidence="1">The sequence shown here is derived from an EMBL/GenBank/DDBJ whole genome shotgun (WGS) entry which is preliminary data.</text>
</comment>
<proteinExistence type="predicted"/>